<keyword evidence="2" id="KW-1185">Reference proteome</keyword>
<sequence>MELVRYLHQNPVRAKMCSKVDEYPWSSDIFYRKNDESLVDIGLVLDTLSEERSVAIKMYSECIDQIPENTVNYEEGKLIGEDTSPVMNSYKVKYEERKTLDELLLLSGASSNDLILLKKGSRKRHLTPYKLNFIQSSFEEKYSFSEIGRVIGMSSPAVYDLVMRYKLKVNEIT</sequence>
<organism evidence="1 2">
    <name type="scientific">Atribacter laminatus</name>
    <dbReference type="NCBI Taxonomy" id="2847778"/>
    <lineage>
        <taxon>Bacteria</taxon>
        <taxon>Pseudomonadati</taxon>
        <taxon>Atribacterota</taxon>
        <taxon>Atribacteria</taxon>
        <taxon>Atribacterales</taxon>
        <taxon>Atribacteraceae</taxon>
        <taxon>Atribacter</taxon>
    </lineage>
</organism>
<evidence type="ECO:0000313" key="2">
    <source>
        <dbReference type="Proteomes" id="UP000594463"/>
    </source>
</evidence>
<reference evidence="1 2" key="1">
    <citation type="journal article" date="2021" name="Nat. Commun.">
        <title>Isolation of a member of the candidate phylum Atribacteria reveals a unique cell membrane structure.</title>
        <authorList>
            <person name="Taiki K."/>
            <person name="Nobu M.K."/>
            <person name="Kusada H."/>
            <person name="Meng X.-Y."/>
            <person name="Hosoki N."/>
            <person name="Uematsu K."/>
            <person name="Yoshioka H."/>
            <person name="Kamagata Y."/>
            <person name="Tamaki H."/>
        </authorList>
    </citation>
    <scope>NUCLEOTIDE SEQUENCE [LARGE SCALE GENOMIC DNA]</scope>
    <source>
        <strain evidence="1 2">RT761</strain>
    </source>
</reference>
<dbReference type="RefSeq" id="WP_218110774.1">
    <property type="nucleotide sequence ID" value="NZ_CP065383.1"/>
</dbReference>
<dbReference type="EMBL" id="CP065383">
    <property type="protein sequence ID" value="QPM68260.1"/>
    <property type="molecule type" value="Genomic_DNA"/>
</dbReference>
<name>A0A7T1F3B9_ATRLM</name>
<dbReference type="GO" id="GO:0004803">
    <property type="term" value="F:transposase activity"/>
    <property type="evidence" value="ECO:0007669"/>
    <property type="project" value="InterPro"/>
</dbReference>
<dbReference type="Proteomes" id="UP000594463">
    <property type="component" value="Chromosome"/>
</dbReference>
<accession>A0A7T1F3B9</accession>
<gene>
    <name evidence="1" type="ORF">RT761_01477</name>
</gene>
<evidence type="ECO:0000313" key="1">
    <source>
        <dbReference type="EMBL" id="QPM68260.1"/>
    </source>
</evidence>
<dbReference type="KEGG" id="alam:RT761_01477"/>
<dbReference type="AlphaFoldDB" id="A0A7T1F3B9"/>
<protein>
    <submittedName>
        <fullName evidence="1">Uncharacterized protein</fullName>
    </submittedName>
</protein>
<dbReference type="InterPro" id="IPR036515">
    <property type="entry name" value="Transposase_17_sf"/>
</dbReference>
<proteinExistence type="predicted"/>
<dbReference type="GO" id="GO:0003677">
    <property type="term" value="F:DNA binding"/>
    <property type="evidence" value="ECO:0007669"/>
    <property type="project" value="InterPro"/>
</dbReference>
<dbReference type="Gene3D" id="3.30.70.1290">
    <property type="entry name" value="Transposase IS200-like"/>
    <property type="match status" value="1"/>
</dbReference>
<dbReference type="GO" id="GO:0006313">
    <property type="term" value="P:DNA transposition"/>
    <property type="evidence" value="ECO:0007669"/>
    <property type="project" value="InterPro"/>
</dbReference>